<evidence type="ECO:0000313" key="3">
    <source>
        <dbReference type="Proteomes" id="UP000191663"/>
    </source>
</evidence>
<feature type="domain" description="Nitroreductase" evidence="1">
    <location>
        <begin position="19"/>
        <end position="93"/>
    </location>
</feature>
<name>A0A1V4QEY4_UNCW3</name>
<dbReference type="Pfam" id="PF00881">
    <property type="entry name" value="Nitroreductase"/>
    <property type="match status" value="1"/>
</dbReference>
<protein>
    <recommendedName>
        <fullName evidence="1">Nitroreductase domain-containing protein</fullName>
    </recommendedName>
</protein>
<proteinExistence type="predicted"/>
<gene>
    <name evidence="2" type="ORF">BXT86_04045</name>
</gene>
<dbReference type="SUPFAM" id="SSF55469">
    <property type="entry name" value="FMN-dependent nitroreductase-like"/>
    <property type="match status" value="1"/>
</dbReference>
<dbReference type="EMBL" id="MUKB01000065">
    <property type="protein sequence ID" value="OPX17894.1"/>
    <property type="molecule type" value="Genomic_DNA"/>
</dbReference>
<dbReference type="Proteomes" id="UP000191663">
    <property type="component" value="Unassembled WGS sequence"/>
</dbReference>
<dbReference type="AlphaFoldDB" id="A0A1V4QEY4"/>
<organism evidence="2 3">
    <name type="scientific">candidate division WOR-3 bacterium 4484_100</name>
    <dbReference type="NCBI Taxonomy" id="1936077"/>
    <lineage>
        <taxon>Bacteria</taxon>
        <taxon>Bacteria division WOR-3</taxon>
    </lineage>
</organism>
<sequence length="117" mass="13478">MDRAQREKFIRNGRNAINNIMSAPVYILIFVDTTAYPEYALYDSCLAVENLMIMARAAGYGTGFFTTYFPENVIKKFVNAPQNLKFICATPIGIPERWPETPSKKGLREFIIWGRFR</sequence>
<accession>A0A1V4QEY4</accession>
<evidence type="ECO:0000259" key="1">
    <source>
        <dbReference type="Pfam" id="PF00881"/>
    </source>
</evidence>
<comment type="caution">
    <text evidence="2">The sequence shown here is derived from an EMBL/GenBank/DDBJ whole genome shotgun (WGS) entry which is preliminary data.</text>
</comment>
<reference evidence="3" key="1">
    <citation type="submission" date="2017-01" db="EMBL/GenBank/DDBJ databases">
        <title>Novel pathways for hydrocarbon cycling and metabolic interdependencies in hydrothermal sediment communities.</title>
        <authorList>
            <person name="Dombrowski N."/>
            <person name="Seitz K."/>
            <person name="Teske A."/>
            <person name="Baker B."/>
        </authorList>
    </citation>
    <scope>NUCLEOTIDE SEQUENCE [LARGE SCALE GENOMIC DNA]</scope>
</reference>
<dbReference type="GO" id="GO:0016491">
    <property type="term" value="F:oxidoreductase activity"/>
    <property type="evidence" value="ECO:0007669"/>
    <property type="project" value="InterPro"/>
</dbReference>
<dbReference type="InterPro" id="IPR000415">
    <property type="entry name" value="Nitroreductase-like"/>
</dbReference>
<evidence type="ECO:0000313" key="2">
    <source>
        <dbReference type="EMBL" id="OPX17894.1"/>
    </source>
</evidence>
<dbReference type="Gene3D" id="3.40.109.10">
    <property type="entry name" value="NADH Oxidase"/>
    <property type="match status" value="1"/>
</dbReference>
<dbReference type="CDD" id="cd02062">
    <property type="entry name" value="Nitro_FMN_reductase"/>
    <property type="match status" value="1"/>
</dbReference>
<dbReference type="InterPro" id="IPR029479">
    <property type="entry name" value="Nitroreductase"/>
</dbReference>